<proteinExistence type="predicted"/>
<accession>A0A975PH30</accession>
<keyword evidence="2" id="KW-1185">Reference proteome</keyword>
<gene>
    <name evidence="1" type="ORF">KBB96_09855</name>
</gene>
<evidence type="ECO:0000313" key="1">
    <source>
        <dbReference type="EMBL" id="QUE53185.1"/>
    </source>
</evidence>
<evidence type="ECO:0000313" key="2">
    <source>
        <dbReference type="Proteomes" id="UP000676169"/>
    </source>
</evidence>
<dbReference type="Proteomes" id="UP000676169">
    <property type="component" value="Chromosome"/>
</dbReference>
<dbReference type="KEGG" id="lamb:KBB96_09855"/>
<protein>
    <submittedName>
        <fullName evidence="1">Uncharacterized protein</fullName>
    </submittedName>
</protein>
<dbReference type="RefSeq" id="WP_211634529.1">
    <property type="nucleotide sequence ID" value="NZ_CP073100.1"/>
</dbReference>
<dbReference type="AlphaFoldDB" id="A0A975PH30"/>
<organism evidence="1 2">
    <name type="scientific">Luteolibacter ambystomatis</name>
    <dbReference type="NCBI Taxonomy" id="2824561"/>
    <lineage>
        <taxon>Bacteria</taxon>
        <taxon>Pseudomonadati</taxon>
        <taxon>Verrucomicrobiota</taxon>
        <taxon>Verrucomicrobiia</taxon>
        <taxon>Verrucomicrobiales</taxon>
        <taxon>Verrucomicrobiaceae</taxon>
        <taxon>Luteolibacter</taxon>
    </lineage>
</organism>
<reference evidence="1" key="1">
    <citation type="submission" date="2021-04" db="EMBL/GenBank/DDBJ databases">
        <title>Luteolibacter sp. 32A isolated from the skin of an Anderson's salamander (Ambystoma andersonii).</title>
        <authorList>
            <person name="Spergser J."/>
            <person name="Busse H.-J."/>
        </authorList>
    </citation>
    <scope>NUCLEOTIDE SEQUENCE</scope>
    <source>
        <strain evidence="1">32A</strain>
    </source>
</reference>
<sequence>MIKRAARSPKDELQLAKSLTRLSTAELLDALKAASTDHPYDGEEVRALLAQEWAERDPQAAIAWAKEQQDREAQQEILLTWAARSPDDFGREILQKNLLGDNQSRPSTVDSIMCIIARQDPVLLAHLMTYNQGMEKNNRGFSFMEFAEVALSTSEEIQRVARELPRQMKFPASGEADLPEMYTSNQLLGETAKRYKSTDPDGFAAWLRTLPESGQKMAGEAAK</sequence>
<dbReference type="EMBL" id="CP073100">
    <property type="protein sequence ID" value="QUE53185.1"/>
    <property type="molecule type" value="Genomic_DNA"/>
</dbReference>
<name>A0A975PH30_9BACT</name>